<dbReference type="InterPro" id="IPR050763">
    <property type="entry name" value="ABC_transporter_ATP-binding"/>
</dbReference>
<keyword evidence="8" id="KW-0046">Antibiotic resistance</keyword>
<evidence type="ECO:0000313" key="10">
    <source>
        <dbReference type="EMBL" id="ASO20660.1"/>
    </source>
</evidence>
<organism evidence="10 11">
    <name type="scientific">Actinoalloteichus hoggarensis</name>
    <dbReference type="NCBI Taxonomy" id="1470176"/>
    <lineage>
        <taxon>Bacteria</taxon>
        <taxon>Bacillati</taxon>
        <taxon>Actinomycetota</taxon>
        <taxon>Actinomycetes</taxon>
        <taxon>Pseudonocardiales</taxon>
        <taxon>Pseudonocardiaceae</taxon>
        <taxon>Actinoalloteichus</taxon>
    </lineage>
</organism>
<keyword evidence="5 10" id="KW-0067">ATP-binding</keyword>
<dbReference type="AlphaFoldDB" id="A0A221W455"/>
<evidence type="ECO:0000256" key="9">
    <source>
        <dbReference type="ARBA" id="ARBA00049985"/>
    </source>
</evidence>
<evidence type="ECO:0000256" key="5">
    <source>
        <dbReference type="ARBA" id="ARBA00022840"/>
    </source>
</evidence>
<dbReference type="NCBIfam" id="TIGR01188">
    <property type="entry name" value="drrA"/>
    <property type="match status" value="1"/>
</dbReference>
<dbReference type="EMBL" id="CP022521">
    <property type="protein sequence ID" value="ASO20660.1"/>
    <property type="molecule type" value="Genomic_DNA"/>
</dbReference>
<comment type="subcellular location">
    <subcellularLocation>
        <location evidence="1">Cell membrane</location>
        <topology evidence="1">Peripheral membrane protein</topology>
        <orientation evidence="1">Cytoplasmic side</orientation>
    </subcellularLocation>
</comment>
<reference evidence="10 11" key="1">
    <citation type="submission" date="2017-07" db="EMBL/GenBank/DDBJ databases">
        <title>Complete genome sequence of Actinoalloteichus hoggarensis DSM 45943, type strain of Actinoalloteichus hoggarensis.</title>
        <authorList>
            <person name="Ruckert C."/>
            <person name="Nouioui I."/>
            <person name="Willmese J."/>
            <person name="van Wezel G."/>
            <person name="Klenk H.-P."/>
            <person name="Kalinowski J."/>
            <person name="Zotchev S.B."/>
        </authorList>
    </citation>
    <scope>NUCLEOTIDE SEQUENCE [LARGE SCALE GENOMIC DNA]</scope>
    <source>
        <strain evidence="10 11">DSM 45943</strain>
    </source>
</reference>
<dbReference type="GO" id="GO:0005886">
    <property type="term" value="C:plasma membrane"/>
    <property type="evidence" value="ECO:0007669"/>
    <property type="project" value="UniProtKB-SubCell"/>
</dbReference>
<dbReference type="InterPro" id="IPR017871">
    <property type="entry name" value="ABC_transporter-like_CS"/>
</dbReference>
<comment type="similarity">
    <text evidence="9">Belongs to the ABC transporter superfamily. Drug exporter-1 (DrugE1) (TC 3.A.1.105) family.</text>
</comment>
<keyword evidence="11" id="KW-1185">Reference proteome</keyword>
<dbReference type="PANTHER" id="PTHR42711:SF19">
    <property type="entry name" value="DOXORUBICIN RESISTANCE ATP-BINDING PROTEIN DRRA"/>
    <property type="match status" value="1"/>
</dbReference>
<dbReference type="PROSITE" id="PS50893">
    <property type="entry name" value="ABC_TRANSPORTER_2"/>
    <property type="match status" value="1"/>
</dbReference>
<evidence type="ECO:0000313" key="11">
    <source>
        <dbReference type="Proteomes" id="UP000204221"/>
    </source>
</evidence>
<keyword evidence="7" id="KW-0472">Membrane</keyword>
<dbReference type="Pfam" id="PF00005">
    <property type="entry name" value="ABC_tran"/>
    <property type="match status" value="1"/>
</dbReference>
<sequence>MTEPMIETRAVGRTFGRLTALDSVSLCVPRGEVLGLLGHNGAGKTTLVNVLTTMLPPTSGRAWVAGLDVTEHVHEVRRRIGLTGQFASVDEQLSGRENLVMVARLLGAGRRQARARADELLELFGLTDAALRQARRYSGGMRRRLDIASSIVGRPEVIFLDEPTTGLDPESRRTVWSLVRGLVGEGATVLLTTQYLDEADQLADTITVLSGGAVVAAGTPSELKARVGQRTATVTVGSSEDLGIAAEALERAGLRPMINAETQTLTTPIGANREVATVVRALDEVAVEASELAFGEPTLDDVYLTLARRAAPVKA</sequence>
<name>A0A221W455_9PSEU</name>
<keyword evidence="10" id="KW-0378">Hydrolase</keyword>
<dbReference type="RefSeq" id="WP_311770212.1">
    <property type="nucleotide sequence ID" value="NZ_CP022521.1"/>
</dbReference>
<dbReference type="InterPro" id="IPR003439">
    <property type="entry name" value="ABC_transporter-like_ATP-bd"/>
</dbReference>
<dbReference type="InterPro" id="IPR003593">
    <property type="entry name" value="AAA+_ATPase"/>
</dbReference>
<dbReference type="InterPro" id="IPR005894">
    <property type="entry name" value="DrrA"/>
</dbReference>
<gene>
    <name evidence="10" type="primary">drrA12</name>
    <name evidence="10" type="ORF">AHOG_15170</name>
</gene>
<dbReference type="PROSITE" id="PS00211">
    <property type="entry name" value="ABC_TRANSPORTER_1"/>
    <property type="match status" value="1"/>
</dbReference>
<dbReference type="SUPFAM" id="SSF52540">
    <property type="entry name" value="P-loop containing nucleoside triphosphate hydrolases"/>
    <property type="match status" value="1"/>
</dbReference>
<dbReference type="GO" id="GO:0016887">
    <property type="term" value="F:ATP hydrolysis activity"/>
    <property type="evidence" value="ECO:0007669"/>
    <property type="project" value="InterPro"/>
</dbReference>
<accession>A0A221W455</accession>
<evidence type="ECO:0000256" key="6">
    <source>
        <dbReference type="ARBA" id="ARBA00022967"/>
    </source>
</evidence>
<proteinExistence type="inferred from homology"/>
<evidence type="ECO:0000256" key="7">
    <source>
        <dbReference type="ARBA" id="ARBA00023136"/>
    </source>
</evidence>
<evidence type="ECO:0000256" key="8">
    <source>
        <dbReference type="ARBA" id="ARBA00023251"/>
    </source>
</evidence>
<evidence type="ECO:0000256" key="1">
    <source>
        <dbReference type="ARBA" id="ARBA00004413"/>
    </source>
</evidence>
<keyword evidence="4" id="KW-0547">Nucleotide-binding</keyword>
<evidence type="ECO:0000256" key="3">
    <source>
        <dbReference type="ARBA" id="ARBA00022475"/>
    </source>
</evidence>
<dbReference type="SMART" id="SM00382">
    <property type="entry name" value="AAA"/>
    <property type="match status" value="1"/>
</dbReference>
<evidence type="ECO:0000256" key="4">
    <source>
        <dbReference type="ARBA" id="ARBA00022741"/>
    </source>
</evidence>
<dbReference type="KEGG" id="ahg:AHOG_15170"/>
<keyword evidence="2" id="KW-0813">Transport</keyword>
<dbReference type="Gene3D" id="3.40.50.300">
    <property type="entry name" value="P-loop containing nucleotide triphosphate hydrolases"/>
    <property type="match status" value="1"/>
</dbReference>
<dbReference type="PANTHER" id="PTHR42711">
    <property type="entry name" value="ABC TRANSPORTER ATP-BINDING PROTEIN"/>
    <property type="match status" value="1"/>
</dbReference>
<protein>
    <submittedName>
        <fullName evidence="10">Daunorubicin/doxorubicin resistance ATP-binding protein DrrA</fullName>
        <ecNumber evidence="10">3.6.3.-</ecNumber>
    </submittedName>
</protein>
<dbReference type="GO" id="GO:1900753">
    <property type="term" value="P:doxorubicin transport"/>
    <property type="evidence" value="ECO:0007669"/>
    <property type="project" value="InterPro"/>
</dbReference>
<dbReference type="GO" id="GO:0046677">
    <property type="term" value="P:response to antibiotic"/>
    <property type="evidence" value="ECO:0007669"/>
    <property type="project" value="UniProtKB-KW"/>
</dbReference>
<evidence type="ECO:0000256" key="2">
    <source>
        <dbReference type="ARBA" id="ARBA00022448"/>
    </source>
</evidence>
<dbReference type="GO" id="GO:0005524">
    <property type="term" value="F:ATP binding"/>
    <property type="evidence" value="ECO:0007669"/>
    <property type="project" value="UniProtKB-KW"/>
</dbReference>
<keyword evidence="6" id="KW-1278">Translocase</keyword>
<dbReference type="InterPro" id="IPR027417">
    <property type="entry name" value="P-loop_NTPase"/>
</dbReference>
<dbReference type="EC" id="3.6.3.-" evidence="10"/>
<dbReference type="Proteomes" id="UP000204221">
    <property type="component" value="Chromosome"/>
</dbReference>
<dbReference type="GO" id="GO:0043215">
    <property type="term" value="P:daunorubicin transport"/>
    <property type="evidence" value="ECO:0007669"/>
    <property type="project" value="InterPro"/>
</dbReference>
<keyword evidence="3" id="KW-1003">Cell membrane</keyword>